<feature type="transmembrane region" description="Helical" evidence="1">
    <location>
        <begin position="107"/>
        <end position="124"/>
    </location>
</feature>
<protein>
    <recommendedName>
        <fullName evidence="2">DUF6534 domain-containing protein</fullName>
    </recommendedName>
</protein>
<dbReference type="PANTHER" id="PTHR40465:SF1">
    <property type="entry name" value="DUF6534 DOMAIN-CONTAINING PROTEIN"/>
    <property type="match status" value="1"/>
</dbReference>
<dbReference type="EMBL" id="KZ084160">
    <property type="protein sequence ID" value="OSC96992.1"/>
    <property type="molecule type" value="Genomic_DNA"/>
</dbReference>
<evidence type="ECO:0000313" key="4">
    <source>
        <dbReference type="Proteomes" id="UP000193067"/>
    </source>
</evidence>
<reference evidence="3 4" key="1">
    <citation type="journal article" date="2015" name="Biotechnol. Biofuels">
        <title>Enhanced degradation of softwood versus hardwood by the white-rot fungus Pycnoporus coccineus.</title>
        <authorList>
            <person name="Couturier M."/>
            <person name="Navarro D."/>
            <person name="Chevret D."/>
            <person name="Henrissat B."/>
            <person name="Piumi F."/>
            <person name="Ruiz-Duenas F.J."/>
            <person name="Martinez A.T."/>
            <person name="Grigoriev I.V."/>
            <person name="Riley R."/>
            <person name="Lipzen A."/>
            <person name="Berrin J.G."/>
            <person name="Master E.R."/>
            <person name="Rosso M.N."/>
        </authorList>
    </citation>
    <scope>NUCLEOTIDE SEQUENCE [LARGE SCALE GENOMIC DNA]</scope>
    <source>
        <strain evidence="3 4">BRFM310</strain>
    </source>
</reference>
<feature type="domain" description="DUF6534" evidence="2">
    <location>
        <begin position="294"/>
        <end position="376"/>
    </location>
</feature>
<keyword evidence="1" id="KW-0472">Membrane</keyword>
<feature type="transmembrane region" description="Helical" evidence="1">
    <location>
        <begin position="277"/>
        <end position="305"/>
    </location>
</feature>
<keyword evidence="4" id="KW-1185">Reference proteome</keyword>
<proteinExistence type="predicted"/>
<dbReference type="InterPro" id="IPR045339">
    <property type="entry name" value="DUF6534"/>
</dbReference>
<gene>
    <name evidence="3" type="ORF">PYCCODRAFT_1481598</name>
</gene>
<feature type="transmembrane region" description="Helical" evidence="1">
    <location>
        <begin position="211"/>
        <end position="230"/>
    </location>
</feature>
<feature type="transmembrane region" description="Helical" evidence="1">
    <location>
        <begin position="242"/>
        <end position="265"/>
    </location>
</feature>
<feature type="transmembrane region" description="Helical" evidence="1">
    <location>
        <begin position="317"/>
        <end position="344"/>
    </location>
</feature>
<name>A0A1Y2I909_TRAC3</name>
<sequence>MEQVRHLCAHLHWNGISGRRRPYACHGGKRNTSISPSQTCSVLVAGGLMDEPRSTCARLLLSLDSTYRTWLLHLISPSHPSPLPPTQAALRMYIVFSHHPGGRTADLGALLISTFLGLMFYGVSTHQAYMFYDTEAKERSRVLKIMVSVVLALQTVHCGLCMHANYALLIGDAMSMGFPVQRGWSLNVSTPRARSSPFETKLKVYVLKGNWQILSVFSAAIFCTTHSIFARRVSRLWPTYGCFIAILVGILTAGQLGTVIASSVLLYMPRTEQLISYIRWLICAHSAMVMLASGLLAGALIWYLWRSRTGFTRTDHIIALLCLYTFNTGMLVGITSLFSLIFVVLWPTSLISISVEVVATNLYVVSLLSQLNSRQSLSGGDQAIIVCEATRPLVQVHARTSPTSGMFNSNRRVSQGQHMSVRWNARPIEFPKITVTVTREVRYDDELKG</sequence>
<evidence type="ECO:0000313" key="3">
    <source>
        <dbReference type="EMBL" id="OSC96992.1"/>
    </source>
</evidence>
<dbReference type="PANTHER" id="PTHR40465">
    <property type="entry name" value="CHROMOSOME 1, WHOLE GENOME SHOTGUN SEQUENCE"/>
    <property type="match status" value="1"/>
</dbReference>
<dbReference type="Pfam" id="PF20152">
    <property type="entry name" value="DUF6534"/>
    <property type="match status" value="1"/>
</dbReference>
<dbReference type="Proteomes" id="UP000193067">
    <property type="component" value="Unassembled WGS sequence"/>
</dbReference>
<evidence type="ECO:0000256" key="1">
    <source>
        <dbReference type="SAM" id="Phobius"/>
    </source>
</evidence>
<feature type="transmembrane region" description="Helical" evidence="1">
    <location>
        <begin position="350"/>
        <end position="368"/>
    </location>
</feature>
<keyword evidence="1" id="KW-0812">Transmembrane</keyword>
<dbReference type="AlphaFoldDB" id="A0A1Y2I909"/>
<accession>A0A1Y2I909</accession>
<dbReference type="OrthoDB" id="2757253at2759"/>
<organism evidence="3 4">
    <name type="scientific">Trametes coccinea (strain BRFM310)</name>
    <name type="common">Pycnoporus coccineus</name>
    <dbReference type="NCBI Taxonomy" id="1353009"/>
    <lineage>
        <taxon>Eukaryota</taxon>
        <taxon>Fungi</taxon>
        <taxon>Dikarya</taxon>
        <taxon>Basidiomycota</taxon>
        <taxon>Agaricomycotina</taxon>
        <taxon>Agaricomycetes</taxon>
        <taxon>Polyporales</taxon>
        <taxon>Polyporaceae</taxon>
        <taxon>Trametes</taxon>
    </lineage>
</organism>
<keyword evidence="1" id="KW-1133">Transmembrane helix</keyword>
<evidence type="ECO:0000259" key="2">
    <source>
        <dbReference type="Pfam" id="PF20152"/>
    </source>
</evidence>
<feature type="transmembrane region" description="Helical" evidence="1">
    <location>
        <begin position="145"/>
        <end position="169"/>
    </location>
</feature>